<evidence type="ECO:0000313" key="2">
    <source>
        <dbReference type="Proteomes" id="UP001597110"/>
    </source>
</evidence>
<dbReference type="EMBL" id="JBHTIF010000001">
    <property type="protein sequence ID" value="MFD0725257.1"/>
    <property type="molecule type" value="Genomic_DNA"/>
</dbReference>
<reference evidence="2" key="1">
    <citation type="journal article" date="2019" name="Int. J. Syst. Evol. Microbiol.">
        <title>The Global Catalogue of Microorganisms (GCM) 10K type strain sequencing project: providing services to taxonomists for standard genome sequencing and annotation.</title>
        <authorList>
            <consortium name="The Broad Institute Genomics Platform"/>
            <consortium name="The Broad Institute Genome Sequencing Center for Infectious Disease"/>
            <person name="Wu L."/>
            <person name="Ma J."/>
        </authorList>
    </citation>
    <scope>NUCLEOTIDE SEQUENCE [LARGE SCALE GENOMIC DNA]</scope>
    <source>
        <strain evidence="2">CCUG 55585</strain>
    </source>
</reference>
<proteinExistence type="predicted"/>
<dbReference type="Proteomes" id="UP001597110">
    <property type="component" value="Unassembled WGS sequence"/>
</dbReference>
<comment type="caution">
    <text evidence="1">The sequence shown here is derived from an EMBL/GenBank/DDBJ whole genome shotgun (WGS) entry which is preliminary data.</text>
</comment>
<name>A0ABW2YA55_9GAMM</name>
<sequence>MAHRAFSLWLEFEEYAAPYPQPGDDPTCDFCNAIITLDGRSCGIDIWTFGFIEYTRHFDESTGLPRPEPERFLLAPDLLVERLERPLIEAALSTLLDREGWPAHWAWEDAEERTT</sequence>
<keyword evidence="2" id="KW-1185">Reference proteome</keyword>
<gene>
    <name evidence="1" type="ORF">ACFQ0E_06530</name>
</gene>
<organism evidence="1 2">
    <name type="scientific">Lysobacter brunescens</name>
    <dbReference type="NCBI Taxonomy" id="262323"/>
    <lineage>
        <taxon>Bacteria</taxon>
        <taxon>Pseudomonadati</taxon>
        <taxon>Pseudomonadota</taxon>
        <taxon>Gammaproteobacteria</taxon>
        <taxon>Lysobacterales</taxon>
        <taxon>Lysobacteraceae</taxon>
        <taxon>Lysobacter</taxon>
    </lineage>
</organism>
<dbReference type="RefSeq" id="WP_386822866.1">
    <property type="nucleotide sequence ID" value="NZ_JBHTIF010000001.1"/>
</dbReference>
<evidence type="ECO:0000313" key="1">
    <source>
        <dbReference type="EMBL" id="MFD0725257.1"/>
    </source>
</evidence>
<accession>A0ABW2YA55</accession>
<protein>
    <submittedName>
        <fullName evidence="1">Uncharacterized protein</fullName>
    </submittedName>
</protein>